<evidence type="ECO:0000256" key="16">
    <source>
        <dbReference type="RuleBase" id="RU003297"/>
    </source>
</evidence>
<evidence type="ECO:0000256" key="7">
    <source>
        <dbReference type="ARBA" id="ARBA00022692"/>
    </source>
</evidence>
<feature type="transmembrane region" description="Helical" evidence="16">
    <location>
        <begin position="62"/>
        <end position="81"/>
    </location>
</feature>
<sequence>MLKVLIPTIMLFPTIWLSTSKWLWPLTTAYSLLIALISMLWLCWTSETGWATSNLYMATDPLSTPLLVLTCWLLPLMILASQNHINSEPINRQRLYITLLVSLQAFLIMAFSATEIIMFYIMFEATLIPTLIIITRWGNQTERLNAGTYFLFYTLAGSLPLLVALLLLQHSTGTLSMLILQYSQPLTLCSWGHMFWWAGCLIAFLVKMPLYGVHLWLPKAHVEAPVAGSMVLAAVLLKLGGYGMMRMMVMLDPLSKELAYPFIILALWGIIMTGSICLRQTDLKSLIAYSSVSHMGLVAGGILIQTPWGFTGAIILMIAHGLVSSALFCLANTVYERTHSRTMILARGLQMIFPLTATWWFIANLANLALPPLPNLMGELTIISTLFNWSPWTILLTGTGTLITAGYSLYLFLMSQRGPTPSHITGLTPFHTREHLLLTLHLIPVILLVTKPELMSGWCF</sequence>
<dbReference type="EC" id="7.1.1.2" evidence="3 16"/>
<reference evidence="19" key="1">
    <citation type="submission" date="2013-09" db="EMBL/GenBank/DDBJ databases">
        <title>whole mitogenome of fishes.</title>
        <authorList>
            <person name="Miya M."/>
        </authorList>
    </citation>
    <scope>NUCLEOTIDE SEQUENCE</scope>
</reference>
<dbReference type="GO" id="GO:0031966">
    <property type="term" value="C:mitochondrial membrane"/>
    <property type="evidence" value="ECO:0007669"/>
    <property type="project" value="UniProtKB-SubCell"/>
</dbReference>
<keyword evidence="6 16" id="KW-0679">Respiratory chain</keyword>
<evidence type="ECO:0000313" key="19">
    <source>
        <dbReference type="EMBL" id="BAU45893.1"/>
    </source>
</evidence>
<dbReference type="GO" id="GO:0015990">
    <property type="term" value="P:electron transport coupled proton transport"/>
    <property type="evidence" value="ECO:0007669"/>
    <property type="project" value="TreeGrafter"/>
</dbReference>
<evidence type="ECO:0000256" key="11">
    <source>
        <dbReference type="ARBA" id="ARBA00023027"/>
    </source>
</evidence>
<dbReference type="InterPro" id="IPR000260">
    <property type="entry name" value="NADH4_N"/>
</dbReference>
<dbReference type="GO" id="GO:0042773">
    <property type="term" value="P:ATP synthesis coupled electron transport"/>
    <property type="evidence" value="ECO:0007669"/>
    <property type="project" value="InterPro"/>
</dbReference>
<keyword evidence="14 16" id="KW-0472">Membrane</keyword>
<dbReference type="InterPro" id="IPR001750">
    <property type="entry name" value="ND/Mrp_TM"/>
</dbReference>
<feature type="transmembrane region" description="Helical" evidence="16">
    <location>
        <begin position="352"/>
        <end position="370"/>
    </location>
</feature>
<dbReference type="PRINTS" id="PR01437">
    <property type="entry name" value="NUOXDRDTASE4"/>
</dbReference>
<evidence type="ECO:0000256" key="1">
    <source>
        <dbReference type="ARBA" id="ARBA00004225"/>
    </source>
</evidence>
<feature type="transmembrane region" description="Helical" evidence="16">
    <location>
        <begin position="117"/>
        <end position="137"/>
    </location>
</feature>
<evidence type="ECO:0000256" key="5">
    <source>
        <dbReference type="ARBA" id="ARBA00022448"/>
    </source>
</evidence>
<keyword evidence="10 16" id="KW-1133">Transmembrane helix</keyword>
<organism evidence="19">
    <name type="scientific">Cobitis minamorii tokaiensis</name>
    <dbReference type="NCBI Taxonomy" id="1396431"/>
    <lineage>
        <taxon>Eukaryota</taxon>
        <taxon>Metazoa</taxon>
        <taxon>Chordata</taxon>
        <taxon>Craniata</taxon>
        <taxon>Vertebrata</taxon>
        <taxon>Euteleostomi</taxon>
        <taxon>Actinopterygii</taxon>
        <taxon>Neopterygii</taxon>
        <taxon>Teleostei</taxon>
        <taxon>Ostariophysi</taxon>
        <taxon>Cypriniformes</taxon>
        <taxon>Cobitidae</taxon>
        <taxon>Cobitinae</taxon>
        <taxon>Cobitis</taxon>
    </lineage>
</organism>
<comment type="catalytic activity">
    <reaction evidence="15 16">
        <text>a ubiquinone + NADH + 5 H(+)(in) = a ubiquinol + NAD(+) + 4 H(+)(out)</text>
        <dbReference type="Rhea" id="RHEA:29091"/>
        <dbReference type="Rhea" id="RHEA-COMP:9565"/>
        <dbReference type="Rhea" id="RHEA-COMP:9566"/>
        <dbReference type="ChEBI" id="CHEBI:15378"/>
        <dbReference type="ChEBI" id="CHEBI:16389"/>
        <dbReference type="ChEBI" id="CHEBI:17976"/>
        <dbReference type="ChEBI" id="CHEBI:57540"/>
        <dbReference type="ChEBI" id="CHEBI:57945"/>
        <dbReference type="EC" id="7.1.1.2"/>
    </reaction>
</comment>
<evidence type="ECO:0000256" key="10">
    <source>
        <dbReference type="ARBA" id="ARBA00022989"/>
    </source>
</evidence>
<dbReference type="AlphaFoldDB" id="A0A125SW39"/>
<keyword evidence="12 16" id="KW-0830">Ubiquinone</keyword>
<feature type="transmembrane region" description="Helical" evidence="16">
    <location>
        <begin position="93"/>
        <end position="111"/>
    </location>
</feature>
<evidence type="ECO:0000256" key="12">
    <source>
        <dbReference type="ARBA" id="ARBA00023075"/>
    </source>
</evidence>
<feature type="transmembrane region" description="Helical" evidence="16">
    <location>
        <begin position="224"/>
        <end position="243"/>
    </location>
</feature>
<comment type="function">
    <text evidence="16">Core subunit of the mitochondrial membrane respiratory chain NADH dehydrogenase (Complex I) which catalyzes electron transfer from NADH through the respiratory chain, using ubiquinone as an electron acceptor. Essential for the catalytic activity and assembly of complex I.</text>
</comment>
<accession>A0A125SW39</accession>
<feature type="transmembrane region" description="Helical" evidence="16">
    <location>
        <begin position="286"/>
        <end position="304"/>
    </location>
</feature>
<dbReference type="NCBIfam" id="TIGR01972">
    <property type="entry name" value="NDH_I_M"/>
    <property type="match status" value="1"/>
</dbReference>
<feature type="transmembrane region" description="Helical" evidence="16">
    <location>
        <begin position="310"/>
        <end position="331"/>
    </location>
</feature>
<keyword evidence="9 16" id="KW-0249">Electron transport</keyword>
<evidence type="ECO:0000256" key="6">
    <source>
        <dbReference type="ARBA" id="ARBA00022660"/>
    </source>
</evidence>
<comment type="subcellular location">
    <subcellularLocation>
        <location evidence="1 16">Mitochondrion membrane</location>
        <topology evidence="1 16">Multi-pass membrane protein</topology>
    </subcellularLocation>
</comment>
<dbReference type="PANTHER" id="PTHR43507:SF20">
    <property type="entry name" value="NADH-UBIQUINONE OXIDOREDUCTASE CHAIN 4"/>
    <property type="match status" value="1"/>
</dbReference>
<feature type="domain" description="NADH:ubiquinone oxidoreductase chain 4 N-terminal" evidence="18">
    <location>
        <begin position="1"/>
        <end position="110"/>
    </location>
</feature>
<protein>
    <recommendedName>
        <fullName evidence="4 16">NADH-ubiquinone oxidoreductase chain 4</fullName>
        <ecNumber evidence="3 16">7.1.1.2</ecNumber>
    </recommendedName>
</protein>
<feature type="transmembrane region" description="Helical" evidence="16">
    <location>
        <begin position="258"/>
        <end position="279"/>
    </location>
</feature>
<name>A0A125SW39_9TELE</name>
<evidence type="ECO:0000256" key="15">
    <source>
        <dbReference type="ARBA" id="ARBA00049551"/>
    </source>
</evidence>
<evidence type="ECO:0000256" key="4">
    <source>
        <dbReference type="ARBA" id="ARBA00021006"/>
    </source>
</evidence>
<feature type="transmembrane region" description="Helical" evidence="16">
    <location>
        <begin position="149"/>
        <end position="168"/>
    </location>
</feature>
<gene>
    <name evidence="19" type="primary">ND4</name>
</gene>
<dbReference type="Pfam" id="PF01059">
    <property type="entry name" value="Oxidored_q5_N"/>
    <property type="match status" value="1"/>
</dbReference>
<dbReference type="GO" id="GO:0008137">
    <property type="term" value="F:NADH dehydrogenase (ubiquinone) activity"/>
    <property type="evidence" value="ECO:0007669"/>
    <property type="project" value="UniProtKB-UniRule"/>
</dbReference>
<dbReference type="Pfam" id="PF00361">
    <property type="entry name" value="Proton_antipo_M"/>
    <property type="match status" value="1"/>
</dbReference>
<evidence type="ECO:0000259" key="18">
    <source>
        <dbReference type="Pfam" id="PF01059"/>
    </source>
</evidence>
<evidence type="ECO:0000259" key="17">
    <source>
        <dbReference type="Pfam" id="PF00361"/>
    </source>
</evidence>
<comment type="similarity">
    <text evidence="2 16">Belongs to the complex I subunit 4 family.</text>
</comment>
<geneLocation type="mitochondrion" evidence="19"/>
<evidence type="ECO:0000256" key="13">
    <source>
        <dbReference type="ARBA" id="ARBA00023128"/>
    </source>
</evidence>
<keyword evidence="8" id="KW-1278">Translocase</keyword>
<feature type="transmembrane region" description="Helical" evidence="16">
    <location>
        <begin position="21"/>
        <end position="42"/>
    </location>
</feature>
<evidence type="ECO:0000256" key="8">
    <source>
        <dbReference type="ARBA" id="ARBA00022967"/>
    </source>
</evidence>
<evidence type="ECO:0000256" key="2">
    <source>
        <dbReference type="ARBA" id="ARBA00009025"/>
    </source>
</evidence>
<dbReference type="InterPro" id="IPR003918">
    <property type="entry name" value="NADH_UbQ_OxRdtase"/>
</dbReference>
<keyword evidence="5 16" id="KW-0813">Transport</keyword>
<dbReference type="PANTHER" id="PTHR43507">
    <property type="entry name" value="NADH-UBIQUINONE OXIDOREDUCTASE CHAIN 4"/>
    <property type="match status" value="1"/>
</dbReference>
<keyword evidence="11 16" id="KW-0520">NAD</keyword>
<keyword evidence="13 16" id="KW-0496">Mitochondrion</keyword>
<dbReference type="InterPro" id="IPR010227">
    <property type="entry name" value="NADH_Q_OxRdtase_chainM/4"/>
</dbReference>
<evidence type="ECO:0000256" key="3">
    <source>
        <dbReference type="ARBA" id="ARBA00012944"/>
    </source>
</evidence>
<keyword evidence="7 16" id="KW-0812">Transmembrane</keyword>
<evidence type="ECO:0000256" key="14">
    <source>
        <dbReference type="ARBA" id="ARBA00023136"/>
    </source>
</evidence>
<feature type="transmembrane region" description="Helical" evidence="16">
    <location>
        <begin position="194"/>
        <end position="217"/>
    </location>
</feature>
<dbReference type="GO" id="GO:0048039">
    <property type="term" value="F:ubiquinone binding"/>
    <property type="evidence" value="ECO:0007669"/>
    <property type="project" value="TreeGrafter"/>
</dbReference>
<dbReference type="GO" id="GO:0003954">
    <property type="term" value="F:NADH dehydrogenase activity"/>
    <property type="evidence" value="ECO:0007669"/>
    <property type="project" value="TreeGrafter"/>
</dbReference>
<feature type="transmembrane region" description="Helical" evidence="16">
    <location>
        <begin position="390"/>
        <end position="413"/>
    </location>
</feature>
<feature type="domain" description="NADH:quinone oxidoreductase/Mrp antiporter transmembrane" evidence="17">
    <location>
        <begin position="113"/>
        <end position="404"/>
    </location>
</feature>
<evidence type="ECO:0000256" key="9">
    <source>
        <dbReference type="ARBA" id="ARBA00022982"/>
    </source>
</evidence>
<dbReference type="EMBL" id="AP013305">
    <property type="protein sequence ID" value="BAU45893.1"/>
    <property type="molecule type" value="Genomic_DNA"/>
</dbReference>
<proteinExistence type="inferred from homology"/>